<name>A0A164QLN6_9AGAM</name>
<organism evidence="4 5">
    <name type="scientific">Sistotremastrum niveocremeum HHB9708</name>
    <dbReference type="NCBI Taxonomy" id="1314777"/>
    <lineage>
        <taxon>Eukaryota</taxon>
        <taxon>Fungi</taxon>
        <taxon>Dikarya</taxon>
        <taxon>Basidiomycota</taxon>
        <taxon>Agaricomycotina</taxon>
        <taxon>Agaricomycetes</taxon>
        <taxon>Sistotremastrales</taxon>
        <taxon>Sistotremastraceae</taxon>
        <taxon>Sertulicium</taxon>
        <taxon>Sertulicium niveocremeum</taxon>
    </lineage>
</organism>
<evidence type="ECO:0000313" key="4">
    <source>
        <dbReference type="EMBL" id="KZS89772.1"/>
    </source>
</evidence>
<evidence type="ECO:0000256" key="2">
    <source>
        <dbReference type="ARBA" id="ARBA00022857"/>
    </source>
</evidence>
<dbReference type="PRINTS" id="PR00081">
    <property type="entry name" value="GDHRDH"/>
</dbReference>
<dbReference type="Gene3D" id="3.40.50.720">
    <property type="entry name" value="NAD(P)-binding Rossmann-like Domain"/>
    <property type="match status" value="1"/>
</dbReference>
<keyword evidence="2" id="KW-0521">NADP</keyword>
<dbReference type="AlphaFoldDB" id="A0A164QLN6"/>
<dbReference type="PANTHER" id="PTHR43391:SF26">
    <property type="entry name" value="BLL7251 PROTEIN"/>
    <property type="match status" value="1"/>
</dbReference>
<dbReference type="InterPro" id="IPR002347">
    <property type="entry name" value="SDR_fam"/>
</dbReference>
<protein>
    <submittedName>
        <fullName evidence="4">NAD-P-binding protein</fullName>
    </submittedName>
</protein>
<evidence type="ECO:0000256" key="1">
    <source>
        <dbReference type="ARBA" id="ARBA00006484"/>
    </source>
</evidence>
<dbReference type="Proteomes" id="UP000076722">
    <property type="component" value="Unassembled WGS sequence"/>
</dbReference>
<sequence>MPAPAEDLATTERNDIYPGIDPTLHYKNQTYKGKVVFLTGANRGIGEATALFYARAGATVSLAARDPTLLEAVKAKILKEIPSVQVATFPTDVKNVEEVRAAIEGTVAKFGKLDVVFANAGVADRWIEPFTATDPNAWWNSMEINLRGVYNVAHFALPHLDKTGGYFVSTSSKLGVYRQPFTSSYAVAKHALIRLAEFIAIEHPQVKSYALHPGLIKTGATDVNPGMWDCPDSPELPAGTMLRLTSGKEDWLAGGYVSANWDFDEVNSKYKEGIIALGGVVSRLTVPQ</sequence>
<reference evidence="4 5" key="1">
    <citation type="journal article" date="2016" name="Mol. Biol. Evol.">
        <title>Comparative Genomics of Early-Diverging Mushroom-Forming Fungi Provides Insights into the Origins of Lignocellulose Decay Capabilities.</title>
        <authorList>
            <person name="Nagy L.G."/>
            <person name="Riley R."/>
            <person name="Tritt A."/>
            <person name="Adam C."/>
            <person name="Daum C."/>
            <person name="Floudas D."/>
            <person name="Sun H."/>
            <person name="Yadav J.S."/>
            <person name="Pangilinan J."/>
            <person name="Larsson K.H."/>
            <person name="Matsuura K."/>
            <person name="Barry K."/>
            <person name="Labutti K."/>
            <person name="Kuo R."/>
            <person name="Ohm R.A."/>
            <person name="Bhattacharya S.S."/>
            <person name="Shirouzu T."/>
            <person name="Yoshinaga Y."/>
            <person name="Martin F.M."/>
            <person name="Grigoriev I.V."/>
            <person name="Hibbett D.S."/>
        </authorList>
    </citation>
    <scope>NUCLEOTIDE SEQUENCE [LARGE SCALE GENOMIC DNA]</scope>
    <source>
        <strain evidence="4 5">HHB9708</strain>
    </source>
</reference>
<dbReference type="Pfam" id="PF00106">
    <property type="entry name" value="adh_short"/>
    <property type="match status" value="1"/>
</dbReference>
<evidence type="ECO:0000313" key="5">
    <source>
        <dbReference type="Proteomes" id="UP000076722"/>
    </source>
</evidence>
<dbReference type="SUPFAM" id="SSF51735">
    <property type="entry name" value="NAD(P)-binding Rossmann-fold domains"/>
    <property type="match status" value="1"/>
</dbReference>
<dbReference type="EMBL" id="KV419425">
    <property type="protein sequence ID" value="KZS89772.1"/>
    <property type="molecule type" value="Genomic_DNA"/>
</dbReference>
<dbReference type="PANTHER" id="PTHR43391">
    <property type="entry name" value="RETINOL DEHYDROGENASE-RELATED"/>
    <property type="match status" value="1"/>
</dbReference>
<keyword evidence="3" id="KW-0560">Oxidoreductase</keyword>
<accession>A0A164QLN6</accession>
<keyword evidence="5" id="KW-1185">Reference proteome</keyword>
<evidence type="ECO:0000256" key="3">
    <source>
        <dbReference type="ARBA" id="ARBA00023002"/>
    </source>
</evidence>
<dbReference type="InterPro" id="IPR020904">
    <property type="entry name" value="Sc_DH/Rdtase_CS"/>
</dbReference>
<comment type="similarity">
    <text evidence="1">Belongs to the short-chain dehydrogenases/reductases (SDR) family.</text>
</comment>
<gene>
    <name evidence="4" type="ORF">SISNIDRAFT_488945</name>
</gene>
<dbReference type="STRING" id="1314777.A0A164QLN6"/>
<dbReference type="GO" id="GO:0016491">
    <property type="term" value="F:oxidoreductase activity"/>
    <property type="evidence" value="ECO:0007669"/>
    <property type="project" value="UniProtKB-KW"/>
</dbReference>
<dbReference type="CDD" id="cd05233">
    <property type="entry name" value="SDR_c"/>
    <property type="match status" value="1"/>
</dbReference>
<dbReference type="PROSITE" id="PS00061">
    <property type="entry name" value="ADH_SHORT"/>
    <property type="match status" value="1"/>
</dbReference>
<dbReference type="OrthoDB" id="1933717at2759"/>
<dbReference type="InterPro" id="IPR036291">
    <property type="entry name" value="NAD(P)-bd_dom_sf"/>
</dbReference>
<proteinExistence type="inferred from homology"/>